<dbReference type="EMBL" id="QXFZ01000444">
    <property type="protein sequence ID" value="KAE9116231.1"/>
    <property type="molecule type" value="Genomic_DNA"/>
</dbReference>
<evidence type="ECO:0000313" key="18">
    <source>
        <dbReference type="Proteomes" id="UP000460718"/>
    </source>
</evidence>
<protein>
    <recommendedName>
        <fullName evidence="2">EF-hand domain-containing protein</fullName>
    </recommendedName>
</protein>
<dbReference type="AlphaFoldDB" id="A0A6A3U8Z4"/>
<dbReference type="Proteomes" id="UP000460718">
    <property type="component" value="Unassembled WGS sequence"/>
</dbReference>
<evidence type="ECO:0000313" key="3">
    <source>
        <dbReference type="EMBL" id="KAE8939451.1"/>
    </source>
</evidence>
<dbReference type="OrthoDB" id="164299at2759"/>
<dbReference type="EMBL" id="QXGB01000404">
    <property type="protein sequence ID" value="KAE9216308.1"/>
    <property type="molecule type" value="Genomic_DNA"/>
</dbReference>
<comment type="caution">
    <text evidence="7">The sequence shown here is derived from an EMBL/GenBank/DDBJ whole genome shotgun (WGS) entry which is preliminary data.</text>
</comment>
<evidence type="ECO:0000313" key="12">
    <source>
        <dbReference type="Proteomes" id="UP000429523"/>
    </source>
</evidence>
<evidence type="ECO:0000313" key="5">
    <source>
        <dbReference type="EMBL" id="KAE9116231.1"/>
    </source>
</evidence>
<accession>A0A6A3U8Z4</accession>
<evidence type="ECO:0000259" key="2">
    <source>
        <dbReference type="PROSITE" id="PS50222"/>
    </source>
</evidence>
<dbReference type="Proteomes" id="UP000441208">
    <property type="component" value="Unassembled WGS sequence"/>
</dbReference>
<dbReference type="EMBL" id="QXGF01000488">
    <property type="protein sequence ID" value="KAE8939451.1"/>
    <property type="molecule type" value="Genomic_DNA"/>
</dbReference>
<dbReference type="Proteomes" id="UP000429523">
    <property type="component" value="Unassembled WGS sequence"/>
</dbReference>
<dbReference type="Proteomes" id="UP000440732">
    <property type="component" value="Unassembled WGS sequence"/>
</dbReference>
<evidence type="ECO:0000313" key="19">
    <source>
        <dbReference type="Proteomes" id="UP000476176"/>
    </source>
</evidence>
<dbReference type="Proteomes" id="UP000440367">
    <property type="component" value="Unassembled WGS sequence"/>
</dbReference>
<proteinExistence type="predicted"/>
<dbReference type="EMBL" id="QXFX01000376">
    <property type="protein sequence ID" value="KAE9118121.1"/>
    <property type="molecule type" value="Genomic_DNA"/>
</dbReference>
<evidence type="ECO:0000313" key="8">
    <source>
        <dbReference type="EMBL" id="KAE9216308.1"/>
    </source>
</evidence>
<evidence type="ECO:0000313" key="20">
    <source>
        <dbReference type="Proteomes" id="UP000488956"/>
    </source>
</evidence>
<feature type="chain" id="PRO_5033523414" description="EF-hand domain-containing protein" evidence="1">
    <location>
        <begin position="21"/>
        <end position="262"/>
    </location>
</feature>
<evidence type="ECO:0000313" key="17">
    <source>
        <dbReference type="Proteomes" id="UP000441208"/>
    </source>
</evidence>
<evidence type="ECO:0000313" key="15">
    <source>
        <dbReference type="Proteomes" id="UP000440367"/>
    </source>
</evidence>
<evidence type="ECO:0000313" key="7">
    <source>
        <dbReference type="EMBL" id="KAE9148003.1"/>
    </source>
</evidence>
<feature type="domain" description="EF-hand" evidence="2">
    <location>
        <begin position="85"/>
        <end position="111"/>
    </location>
</feature>
<reference evidence="12 13" key="1">
    <citation type="submission" date="2018-08" db="EMBL/GenBank/DDBJ databases">
        <title>Genomic investigation of the strawberry pathogen Phytophthora fragariae indicates pathogenicity is determined by transcriptional variation in three key races.</title>
        <authorList>
            <person name="Adams T.M."/>
            <person name="Armitage A.D."/>
            <person name="Sobczyk M.K."/>
            <person name="Bates H.J."/>
            <person name="Dunwell J.M."/>
            <person name="Nellist C.F."/>
            <person name="Harrison R.J."/>
        </authorList>
    </citation>
    <scope>NUCLEOTIDE SEQUENCE [LARGE SCALE GENOMIC DNA]</scope>
    <source>
        <strain evidence="11 14">A4</strain>
        <strain evidence="10 15">BC-1</strain>
        <strain evidence="9 19">BC-23</strain>
        <strain evidence="8 13">NOV-27</strain>
        <strain evidence="7 16">NOV-5</strain>
        <strain evidence="5 17">NOV-71</strain>
        <strain evidence="3 12">NOV-9</strain>
        <strain evidence="6 20">ONT-3</strain>
        <strain evidence="4 18">SCRP245</strain>
    </source>
</reference>
<dbReference type="EMBL" id="QXGD01000423">
    <property type="protein sequence ID" value="KAE9240141.1"/>
    <property type="molecule type" value="Genomic_DNA"/>
</dbReference>
<evidence type="ECO:0000313" key="6">
    <source>
        <dbReference type="EMBL" id="KAE9118121.1"/>
    </source>
</evidence>
<dbReference type="EMBL" id="QXGE01000315">
    <property type="protein sequence ID" value="KAE9316281.1"/>
    <property type="molecule type" value="Genomic_DNA"/>
</dbReference>
<evidence type="ECO:0000313" key="16">
    <source>
        <dbReference type="Proteomes" id="UP000440732"/>
    </source>
</evidence>
<evidence type="ECO:0000313" key="4">
    <source>
        <dbReference type="EMBL" id="KAE9015969.1"/>
    </source>
</evidence>
<dbReference type="Proteomes" id="UP000488956">
    <property type="component" value="Unassembled WGS sequence"/>
</dbReference>
<evidence type="ECO:0000313" key="9">
    <source>
        <dbReference type="EMBL" id="KAE9239204.1"/>
    </source>
</evidence>
<dbReference type="InterPro" id="IPR018247">
    <property type="entry name" value="EF_Hand_1_Ca_BS"/>
</dbReference>
<organism evidence="7 16">
    <name type="scientific">Phytophthora fragariae</name>
    <dbReference type="NCBI Taxonomy" id="53985"/>
    <lineage>
        <taxon>Eukaryota</taxon>
        <taxon>Sar</taxon>
        <taxon>Stramenopiles</taxon>
        <taxon>Oomycota</taxon>
        <taxon>Peronosporomycetes</taxon>
        <taxon>Peronosporales</taxon>
        <taxon>Peronosporaceae</taxon>
        <taxon>Phytophthora</taxon>
    </lineage>
</organism>
<evidence type="ECO:0000313" key="11">
    <source>
        <dbReference type="EMBL" id="KAE9316281.1"/>
    </source>
</evidence>
<evidence type="ECO:0000313" key="13">
    <source>
        <dbReference type="Proteomes" id="UP000433483"/>
    </source>
</evidence>
<dbReference type="PROSITE" id="PS00018">
    <property type="entry name" value="EF_HAND_1"/>
    <property type="match status" value="1"/>
</dbReference>
<dbReference type="PROSITE" id="PS50222">
    <property type="entry name" value="EF_HAND_2"/>
    <property type="match status" value="1"/>
</dbReference>
<dbReference type="InterPro" id="IPR002048">
    <property type="entry name" value="EF_hand_dom"/>
</dbReference>
<dbReference type="Proteomes" id="UP000476176">
    <property type="component" value="Unassembled WGS sequence"/>
</dbReference>
<dbReference type="Proteomes" id="UP000437068">
    <property type="component" value="Unassembled WGS sequence"/>
</dbReference>
<keyword evidence="13" id="KW-1185">Reference proteome</keyword>
<gene>
    <name evidence="11" type="ORF">PF001_g7398</name>
    <name evidence="10" type="ORF">PF002_g9912</name>
    <name evidence="9" type="ORF">PF004_g8052</name>
    <name evidence="8" type="ORF">PF005_g9107</name>
    <name evidence="7" type="ORF">PF006_g7377</name>
    <name evidence="5" type="ORF">PF007_g9732</name>
    <name evidence="3" type="ORF">PF009_g10701</name>
    <name evidence="6" type="ORF">PF010_g8331</name>
    <name evidence="4" type="ORF">PF011_g7375</name>
</gene>
<name>A0A6A3U8Z4_9STRA</name>
<feature type="signal peptide" evidence="1">
    <location>
        <begin position="1"/>
        <end position="20"/>
    </location>
</feature>
<evidence type="ECO:0000313" key="14">
    <source>
        <dbReference type="Proteomes" id="UP000437068"/>
    </source>
</evidence>
<evidence type="ECO:0000256" key="1">
    <source>
        <dbReference type="SAM" id="SignalP"/>
    </source>
</evidence>
<sequence length="262" mass="29417">MGGVKLVVFGSLLSMTAVQSVPWWGDIGAAHGVRAAPLALNQLPQQFGRRDTESDQVQGFSWRALAQAEDDDDDIHPRSRTLSPFSVLDEDGDKSLSLSEWKDYVHKLETKALSIIDPATDPIAKHYLVDIAKFHYDNLEACIRDELLTLESTNFTEIAAEIQHRCYIKFRYSLFAGPPPFELVSNSATTATAHEVQLWFTEQVNIARHDLADVRVFNLDERAELHLEQLVACANQKLEPSGDTEMNSHQFYEALTEITQCA</sequence>
<dbReference type="EMBL" id="QXGC01000366">
    <property type="protein sequence ID" value="KAE9239204.1"/>
    <property type="molecule type" value="Genomic_DNA"/>
</dbReference>
<keyword evidence="1" id="KW-0732">Signal</keyword>
<dbReference type="GO" id="GO:0005509">
    <property type="term" value="F:calcium ion binding"/>
    <property type="evidence" value="ECO:0007669"/>
    <property type="project" value="InterPro"/>
</dbReference>
<dbReference type="EMBL" id="QXGA01000315">
    <property type="protein sequence ID" value="KAE9148003.1"/>
    <property type="molecule type" value="Genomic_DNA"/>
</dbReference>
<evidence type="ECO:0000313" key="10">
    <source>
        <dbReference type="EMBL" id="KAE9240141.1"/>
    </source>
</evidence>
<dbReference type="Proteomes" id="UP000433483">
    <property type="component" value="Unassembled WGS sequence"/>
</dbReference>
<dbReference type="EMBL" id="QXFW01000327">
    <property type="protein sequence ID" value="KAE9015969.1"/>
    <property type="molecule type" value="Genomic_DNA"/>
</dbReference>